<dbReference type="InterPro" id="IPR037066">
    <property type="entry name" value="Plug_dom_sf"/>
</dbReference>
<evidence type="ECO:0000259" key="15">
    <source>
        <dbReference type="Pfam" id="PF07715"/>
    </source>
</evidence>
<protein>
    <submittedName>
        <fullName evidence="16">TonB-dependent receptor</fullName>
    </submittedName>
</protein>
<keyword evidence="7" id="KW-0406">Ion transport</keyword>
<feature type="domain" description="TonB-dependent receptor plug" evidence="15">
    <location>
        <begin position="43"/>
        <end position="153"/>
    </location>
</feature>
<dbReference type="RefSeq" id="WP_382168447.1">
    <property type="nucleotide sequence ID" value="NZ_JBHTBR010000005.1"/>
</dbReference>
<evidence type="ECO:0000256" key="13">
    <source>
        <dbReference type="SAM" id="SignalP"/>
    </source>
</evidence>
<evidence type="ECO:0000256" key="10">
    <source>
        <dbReference type="ARBA" id="ARBA00023237"/>
    </source>
</evidence>
<dbReference type="PROSITE" id="PS52016">
    <property type="entry name" value="TONB_DEPENDENT_REC_3"/>
    <property type="match status" value="1"/>
</dbReference>
<evidence type="ECO:0000256" key="5">
    <source>
        <dbReference type="ARBA" id="ARBA00022692"/>
    </source>
</evidence>
<dbReference type="InterPro" id="IPR039426">
    <property type="entry name" value="TonB-dep_rcpt-like"/>
</dbReference>
<dbReference type="InterPro" id="IPR012910">
    <property type="entry name" value="Plug_dom"/>
</dbReference>
<dbReference type="Gene3D" id="2.40.170.20">
    <property type="entry name" value="TonB-dependent receptor, beta-barrel domain"/>
    <property type="match status" value="1"/>
</dbReference>
<evidence type="ECO:0000256" key="7">
    <source>
        <dbReference type="ARBA" id="ARBA00023065"/>
    </source>
</evidence>
<evidence type="ECO:0000256" key="4">
    <source>
        <dbReference type="ARBA" id="ARBA00022496"/>
    </source>
</evidence>
<evidence type="ECO:0000256" key="11">
    <source>
        <dbReference type="PROSITE-ProRule" id="PRU01360"/>
    </source>
</evidence>
<comment type="similarity">
    <text evidence="11 12">Belongs to the TonB-dependent receptor family.</text>
</comment>
<dbReference type="Pfam" id="PF07715">
    <property type="entry name" value="Plug"/>
    <property type="match status" value="1"/>
</dbReference>
<dbReference type="Pfam" id="PF00593">
    <property type="entry name" value="TonB_dep_Rec_b-barrel"/>
    <property type="match status" value="1"/>
</dbReference>
<evidence type="ECO:0000256" key="8">
    <source>
        <dbReference type="ARBA" id="ARBA00023077"/>
    </source>
</evidence>
<organism evidence="16 17">
    <name type="scientific">Hirschia litorea</name>
    <dbReference type="NCBI Taxonomy" id="1199156"/>
    <lineage>
        <taxon>Bacteria</taxon>
        <taxon>Pseudomonadati</taxon>
        <taxon>Pseudomonadota</taxon>
        <taxon>Alphaproteobacteria</taxon>
        <taxon>Hyphomonadales</taxon>
        <taxon>Hyphomonadaceae</taxon>
        <taxon>Hirschia</taxon>
    </lineage>
</organism>
<reference evidence="17" key="1">
    <citation type="journal article" date="2019" name="Int. J. Syst. Evol. Microbiol.">
        <title>The Global Catalogue of Microorganisms (GCM) 10K type strain sequencing project: providing services to taxonomists for standard genome sequencing and annotation.</title>
        <authorList>
            <consortium name="The Broad Institute Genomics Platform"/>
            <consortium name="The Broad Institute Genome Sequencing Center for Infectious Disease"/>
            <person name="Wu L."/>
            <person name="Ma J."/>
        </authorList>
    </citation>
    <scope>NUCLEOTIDE SEQUENCE [LARGE SCALE GENOMIC DNA]</scope>
    <source>
        <strain evidence="17">CCUG 51308</strain>
    </source>
</reference>
<dbReference type="InterPro" id="IPR036942">
    <property type="entry name" value="Beta-barrel_TonB_sf"/>
</dbReference>
<accession>A0ABW2INJ8</accession>
<keyword evidence="17" id="KW-1185">Reference proteome</keyword>
<keyword evidence="4" id="KW-0410">Iron transport</keyword>
<sequence length="673" mass="74467">MRLTLKSLFASCISAALTMPAWAQAEQQEVIVVSASRMGEPLDQIAQSISVLDRSALNLQNADHISEALALVPGVDLHRGSGAEHLTAIRSPILTGGAGAGSFLYLQNGVALRSAGFANVNGLFDTHYDIAERIEVVRGPSGAVYGANAIHGVINVITPDASAEDSVMVSGDSQNRYKMQAVTTHSSGAHGFVIAASGITEAGYRQNAGLDQQKFTLRHQYDGAGVEIDTILSGYNLNQETAGFIFGRDALNDRDLRRENEFEDAYRDAKAINLQSTIGFDVSDKVRAQITPYYRWNEMEFLQHFLPSQAVEKNAHQSIGLQSTFSYEDGAVSILSGLDLELTEGELSEVQSIPRVFSYTQGTHYDYEVEAFSASAFVEGEYQFTDKTKLKAAVRVDNTAYKYDNQTDSGIVGRFLRLDDRDDDFVTVSPKLSLTHAFSEDVTGYVNYSHGARPPQTADLYRLQIRQADNPAEPEEIDAFELGMRADIHEHLRVEAVAYHMDKSNFFFRDADGFNVSNGKTRHQGIELDTQFRLSSSLSLSAAVSYARHTYRFDRDTGNEFESIQFGDDIDTAPRLSANVRGQWQVNDSIGLALEWVSLDEYYTDAANAHSYEGHNVLNLRTNFALNSNVDLGVSIRNLTDELYAERADYAFGEDRYMPGETRTFGVSLRFKN</sequence>
<evidence type="ECO:0000256" key="2">
    <source>
        <dbReference type="ARBA" id="ARBA00022448"/>
    </source>
</evidence>
<name>A0ABW2INJ8_9PROT</name>
<keyword evidence="3 11" id="KW-1134">Transmembrane beta strand</keyword>
<dbReference type="Proteomes" id="UP001596492">
    <property type="component" value="Unassembled WGS sequence"/>
</dbReference>
<keyword evidence="6" id="KW-0408">Iron</keyword>
<gene>
    <name evidence="16" type="ORF">ACFQS8_14070</name>
</gene>
<feature type="signal peptide" evidence="13">
    <location>
        <begin position="1"/>
        <end position="23"/>
    </location>
</feature>
<evidence type="ECO:0000313" key="17">
    <source>
        <dbReference type="Proteomes" id="UP001596492"/>
    </source>
</evidence>
<dbReference type="EMBL" id="JBHTBR010000005">
    <property type="protein sequence ID" value="MFC7292754.1"/>
    <property type="molecule type" value="Genomic_DNA"/>
</dbReference>
<dbReference type="SUPFAM" id="SSF56935">
    <property type="entry name" value="Porins"/>
    <property type="match status" value="1"/>
</dbReference>
<keyword evidence="5 11" id="KW-0812">Transmembrane</keyword>
<dbReference type="PANTHER" id="PTHR32552">
    <property type="entry name" value="FERRICHROME IRON RECEPTOR-RELATED"/>
    <property type="match status" value="1"/>
</dbReference>
<feature type="domain" description="TonB-dependent receptor-like beta-barrel" evidence="14">
    <location>
        <begin position="235"/>
        <end position="639"/>
    </location>
</feature>
<dbReference type="PANTHER" id="PTHR32552:SF81">
    <property type="entry name" value="TONB-DEPENDENT OUTER MEMBRANE RECEPTOR"/>
    <property type="match status" value="1"/>
</dbReference>
<comment type="caution">
    <text evidence="16">The sequence shown here is derived from an EMBL/GenBank/DDBJ whole genome shotgun (WGS) entry which is preliminary data.</text>
</comment>
<keyword evidence="8 12" id="KW-0798">TonB box</keyword>
<evidence type="ECO:0000256" key="6">
    <source>
        <dbReference type="ARBA" id="ARBA00023004"/>
    </source>
</evidence>
<evidence type="ECO:0000256" key="1">
    <source>
        <dbReference type="ARBA" id="ARBA00004571"/>
    </source>
</evidence>
<proteinExistence type="inferred from homology"/>
<feature type="chain" id="PRO_5045889663" evidence="13">
    <location>
        <begin position="24"/>
        <end position="673"/>
    </location>
</feature>
<comment type="subcellular location">
    <subcellularLocation>
        <location evidence="1 11">Cell outer membrane</location>
        <topology evidence="1 11">Multi-pass membrane protein</topology>
    </subcellularLocation>
</comment>
<keyword evidence="13" id="KW-0732">Signal</keyword>
<evidence type="ECO:0000256" key="12">
    <source>
        <dbReference type="RuleBase" id="RU003357"/>
    </source>
</evidence>
<evidence type="ECO:0000313" key="16">
    <source>
        <dbReference type="EMBL" id="MFC7292754.1"/>
    </source>
</evidence>
<evidence type="ECO:0000256" key="3">
    <source>
        <dbReference type="ARBA" id="ARBA00022452"/>
    </source>
</evidence>
<dbReference type="Gene3D" id="2.170.130.10">
    <property type="entry name" value="TonB-dependent receptor, plug domain"/>
    <property type="match status" value="1"/>
</dbReference>
<keyword evidence="16" id="KW-0675">Receptor</keyword>
<dbReference type="InterPro" id="IPR000531">
    <property type="entry name" value="Beta-barrel_TonB"/>
</dbReference>
<keyword evidence="2 11" id="KW-0813">Transport</keyword>
<keyword evidence="9 11" id="KW-0472">Membrane</keyword>
<evidence type="ECO:0000259" key="14">
    <source>
        <dbReference type="Pfam" id="PF00593"/>
    </source>
</evidence>
<evidence type="ECO:0000256" key="9">
    <source>
        <dbReference type="ARBA" id="ARBA00023136"/>
    </source>
</evidence>
<keyword evidence="10 11" id="KW-0998">Cell outer membrane</keyword>